<dbReference type="SMART" id="SM00408">
    <property type="entry name" value="IGc2"/>
    <property type="match status" value="3"/>
</dbReference>
<dbReference type="GO" id="GO:0030424">
    <property type="term" value="C:axon"/>
    <property type="evidence" value="ECO:0007669"/>
    <property type="project" value="TreeGrafter"/>
</dbReference>
<dbReference type="AlphaFoldDB" id="A0AAV2Q9U6"/>
<dbReference type="InterPro" id="IPR003599">
    <property type="entry name" value="Ig_sub"/>
</dbReference>
<evidence type="ECO:0000256" key="2">
    <source>
        <dbReference type="ARBA" id="ARBA00023319"/>
    </source>
</evidence>
<keyword evidence="2" id="KW-0393">Immunoglobulin domain</keyword>
<feature type="signal peptide" evidence="3">
    <location>
        <begin position="1"/>
        <end position="27"/>
    </location>
</feature>
<keyword evidence="1" id="KW-1015">Disulfide bond</keyword>
<feature type="domain" description="Ig-like" evidence="4">
    <location>
        <begin position="42"/>
        <end position="125"/>
    </location>
</feature>
<dbReference type="InterPro" id="IPR003598">
    <property type="entry name" value="Ig_sub2"/>
</dbReference>
<dbReference type="Pfam" id="PF13927">
    <property type="entry name" value="Ig_3"/>
    <property type="match status" value="1"/>
</dbReference>
<dbReference type="Pfam" id="PF07679">
    <property type="entry name" value="I-set"/>
    <property type="match status" value="1"/>
</dbReference>
<evidence type="ECO:0000313" key="5">
    <source>
        <dbReference type="EMBL" id="CAL4072121.1"/>
    </source>
</evidence>
<proteinExistence type="predicted"/>
<sequence length="556" mass="62396">MMTSVTRSRRGTSLVCLIILCRGLVLGYEEYYEDFYDSETEPPVFTARSQSFTVELGQSVIIPCDAKNKGDYKLVIKKGVSGGYEQLLWVGREKMARTRRLQLDTQTLRLSISQIRATDDGTYVCYFGTNPPTKLQHKLVVHYPPVVLLSVSPEQRVREGTRVTLNCDARGNPEPIIHWSRLEGSLAKLQQHLQQHQQLVLPNVTHEASGTYTCSADNGLGLSFSASASASLVVEYPPHVIAEQKTVRSGEGGYLEMVCLVSGEPKPRVRWTHDNQIITPEFTDTFSKGHMKARKHNMDSSEYKIHYSSSTKYNVDQYGTANPSDITTRHMDTKTHPTESNIQDQRYILTIEDVQEADFGFYTCLAENNLGKDTATIQVTGFPHPPQIMSSSESDKYHSYTFKWKTESYYPVTEIMLKYQHKQLNGTVIMLDNFWEHLTTVIAPNNTSPSGITGRAYVPVVGKGDIQANEKGNEKANSSGQNVIHHLTLTVNNLESGLDYIGNAKVKNRYGWSADSEFFTFSTKKGLPMAIQHATSIGSTLHKNVVIYIIVLLLKF</sequence>
<name>A0AAV2Q9U6_MEGNR</name>
<dbReference type="GO" id="GO:0007156">
    <property type="term" value="P:homophilic cell adhesion via plasma membrane adhesion molecules"/>
    <property type="evidence" value="ECO:0007669"/>
    <property type="project" value="TreeGrafter"/>
</dbReference>
<dbReference type="PANTHER" id="PTHR45080:SF33">
    <property type="entry name" value="IG-LIKE DOMAIN-CONTAINING PROTEIN"/>
    <property type="match status" value="1"/>
</dbReference>
<organism evidence="5 6">
    <name type="scientific">Meganyctiphanes norvegica</name>
    <name type="common">Northern krill</name>
    <name type="synonym">Thysanopoda norvegica</name>
    <dbReference type="NCBI Taxonomy" id="48144"/>
    <lineage>
        <taxon>Eukaryota</taxon>
        <taxon>Metazoa</taxon>
        <taxon>Ecdysozoa</taxon>
        <taxon>Arthropoda</taxon>
        <taxon>Crustacea</taxon>
        <taxon>Multicrustacea</taxon>
        <taxon>Malacostraca</taxon>
        <taxon>Eumalacostraca</taxon>
        <taxon>Eucarida</taxon>
        <taxon>Euphausiacea</taxon>
        <taxon>Euphausiidae</taxon>
        <taxon>Meganyctiphanes</taxon>
    </lineage>
</organism>
<evidence type="ECO:0000259" key="4">
    <source>
        <dbReference type="PROSITE" id="PS50835"/>
    </source>
</evidence>
<protein>
    <recommendedName>
        <fullName evidence="4">Ig-like domain-containing protein</fullName>
    </recommendedName>
</protein>
<keyword evidence="3" id="KW-0732">Signal</keyword>
<dbReference type="FunFam" id="2.60.40.10:FF:000032">
    <property type="entry name" value="palladin isoform X1"/>
    <property type="match status" value="1"/>
</dbReference>
<dbReference type="Proteomes" id="UP001497623">
    <property type="component" value="Unassembled WGS sequence"/>
</dbReference>
<dbReference type="PROSITE" id="PS50835">
    <property type="entry name" value="IG_LIKE"/>
    <property type="match status" value="3"/>
</dbReference>
<dbReference type="InterPro" id="IPR036179">
    <property type="entry name" value="Ig-like_dom_sf"/>
</dbReference>
<feature type="domain" description="Ig-like" evidence="4">
    <location>
        <begin position="144"/>
        <end position="231"/>
    </location>
</feature>
<dbReference type="InterPro" id="IPR050958">
    <property type="entry name" value="Cell_Adh-Cytoskel_Orgn"/>
</dbReference>
<dbReference type="PANTHER" id="PTHR45080">
    <property type="entry name" value="CONTACTIN 5"/>
    <property type="match status" value="1"/>
</dbReference>
<dbReference type="SMART" id="SM00409">
    <property type="entry name" value="IG"/>
    <property type="match status" value="3"/>
</dbReference>
<dbReference type="GO" id="GO:0043025">
    <property type="term" value="C:neuronal cell body"/>
    <property type="evidence" value="ECO:0007669"/>
    <property type="project" value="TreeGrafter"/>
</dbReference>
<feature type="non-terminal residue" evidence="5">
    <location>
        <position position="556"/>
    </location>
</feature>
<dbReference type="GO" id="GO:0008046">
    <property type="term" value="F:axon guidance receptor activity"/>
    <property type="evidence" value="ECO:0007669"/>
    <property type="project" value="TreeGrafter"/>
</dbReference>
<evidence type="ECO:0000313" key="6">
    <source>
        <dbReference type="Proteomes" id="UP001497623"/>
    </source>
</evidence>
<dbReference type="SUPFAM" id="SSF48726">
    <property type="entry name" value="Immunoglobulin"/>
    <property type="match status" value="3"/>
</dbReference>
<evidence type="ECO:0000256" key="1">
    <source>
        <dbReference type="ARBA" id="ARBA00023157"/>
    </source>
</evidence>
<dbReference type="InterPro" id="IPR013783">
    <property type="entry name" value="Ig-like_fold"/>
</dbReference>
<comment type="caution">
    <text evidence="5">The sequence shown here is derived from an EMBL/GenBank/DDBJ whole genome shotgun (WGS) entry which is preliminary data.</text>
</comment>
<reference evidence="5 6" key="1">
    <citation type="submission" date="2024-05" db="EMBL/GenBank/DDBJ databases">
        <authorList>
            <person name="Wallberg A."/>
        </authorList>
    </citation>
    <scope>NUCLEOTIDE SEQUENCE [LARGE SCALE GENOMIC DNA]</scope>
</reference>
<evidence type="ECO:0000256" key="3">
    <source>
        <dbReference type="SAM" id="SignalP"/>
    </source>
</evidence>
<dbReference type="Gene3D" id="2.60.40.10">
    <property type="entry name" value="Immunoglobulins"/>
    <property type="match status" value="4"/>
</dbReference>
<feature type="domain" description="Ig-like" evidence="4">
    <location>
        <begin position="238"/>
        <end position="380"/>
    </location>
</feature>
<keyword evidence="6" id="KW-1185">Reference proteome</keyword>
<dbReference type="InterPro" id="IPR013098">
    <property type="entry name" value="Ig_I-set"/>
</dbReference>
<gene>
    <name evidence="5" type="ORF">MNOR_LOCUS8749</name>
</gene>
<feature type="chain" id="PRO_5043438741" description="Ig-like domain-containing protein" evidence="3">
    <location>
        <begin position="28"/>
        <end position="556"/>
    </location>
</feature>
<dbReference type="GO" id="GO:0050808">
    <property type="term" value="P:synapse organization"/>
    <property type="evidence" value="ECO:0007669"/>
    <property type="project" value="TreeGrafter"/>
</dbReference>
<accession>A0AAV2Q9U6</accession>
<dbReference type="GO" id="GO:0005886">
    <property type="term" value="C:plasma membrane"/>
    <property type="evidence" value="ECO:0007669"/>
    <property type="project" value="TreeGrafter"/>
</dbReference>
<dbReference type="EMBL" id="CAXKWB010004114">
    <property type="protein sequence ID" value="CAL4072121.1"/>
    <property type="molecule type" value="Genomic_DNA"/>
</dbReference>
<dbReference type="InterPro" id="IPR007110">
    <property type="entry name" value="Ig-like_dom"/>
</dbReference>